<organism evidence="2 3">
    <name type="scientific">Coniochaeta ligniaria NRRL 30616</name>
    <dbReference type="NCBI Taxonomy" id="1408157"/>
    <lineage>
        <taxon>Eukaryota</taxon>
        <taxon>Fungi</taxon>
        <taxon>Dikarya</taxon>
        <taxon>Ascomycota</taxon>
        <taxon>Pezizomycotina</taxon>
        <taxon>Sordariomycetes</taxon>
        <taxon>Sordariomycetidae</taxon>
        <taxon>Coniochaetales</taxon>
        <taxon>Coniochaetaceae</taxon>
        <taxon>Coniochaeta</taxon>
    </lineage>
</organism>
<evidence type="ECO:0000313" key="3">
    <source>
        <dbReference type="Proteomes" id="UP000182658"/>
    </source>
</evidence>
<dbReference type="InParanoid" id="A0A1J7JZ74"/>
<protein>
    <submittedName>
        <fullName evidence="2">HET-domain-containing protein</fullName>
    </submittedName>
</protein>
<evidence type="ECO:0000313" key="2">
    <source>
        <dbReference type="EMBL" id="OIW33146.1"/>
    </source>
</evidence>
<accession>A0A1J7JZ74</accession>
<keyword evidence="3" id="KW-1185">Reference proteome</keyword>
<dbReference type="AlphaFoldDB" id="A0A1J7JZ74"/>
<reference evidence="2 3" key="1">
    <citation type="submission" date="2016-10" db="EMBL/GenBank/DDBJ databases">
        <title>Draft genome sequence of Coniochaeta ligniaria NRRL30616, a lignocellulolytic fungus for bioabatement of inhibitors in plant biomass hydrolysates.</title>
        <authorList>
            <consortium name="DOE Joint Genome Institute"/>
            <person name="Jimenez D.J."/>
            <person name="Hector R.E."/>
            <person name="Riley R."/>
            <person name="Sun H."/>
            <person name="Grigoriev I.V."/>
            <person name="Van Elsas J.D."/>
            <person name="Nichols N.N."/>
        </authorList>
    </citation>
    <scope>NUCLEOTIDE SEQUENCE [LARGE SCALE GENOMIC DNA]</scope>
    <source>
        <strain evidence="2 3">NRRL 30616</strain>
    </source>
</reference>
<dbReference type="Pfam" id="PF06985">
    <property type="entry name" value="HET"/>
    <property type="match status" value="1"/>
</dbReference>
<dbReference type="OrthoDB" id="5362512at2759"/>
<feature type="domain" description="Heterokaryon incompatibility" evidence="1">
    <location>
        <begin position="54"/>
        <end position="204"/>
    </location>
</feature>
<evidence type="ECO:0000259" key="1">
    <source>
        <dbReference type="Pfam" id="PF06985"/>
    </source>
</evidence>
<dbReference type="Proteomes" id="UP000182658">
    <property type="component" value="Unassembled WGS sequence"/>
</dbReference>
<dbReference type="InterPro" id="IPR010730">
    <property type="entry name" value="HET"/>
</dbReference>
<proteinExistence type="predicted"/>
<sequence>MSLAKRWLDDCSASHPDCPKSLISRLPSRILDLKPSDGTSDLRLWVDVKSYGCYATLSHCWGESQPLRLMRATYDEFQIRIEYKSLPKTFQDAVTATRLLGLRYLWIDSLCIIQDSKPDWEEQCAEMRRIYKDSFVTLAAAAASGCESGFLHDRPILHGTTIEPSDGRSSCRLVLSHYGVDEDPFYPLPEPNSPLSRRAWALQERLLSGRVLYFGTKKMYLECFTNIQYDDCHYPVKWIFESVLTVLKSPIDQLGSQSKCFEYWTSLVATYSSLGLTKITDRLPALSGLAADFQSATGAKYLAGVWHEDMPRALTWYISPWKKSTAVSSSTSSSYLAPSWSWAVAKSGVTFAMRSYEDEFYSDFEIIAAEATLASCDPFGAVTGGFIDASCRIRHHLVEEWPHIEQGTFCIKSANPDISMLGFYFPDDASKVENHEFGIWLLYLGRYSVDQAVALAVKPVGDERDTYERIGLAFAGFLDHEDAPGLVASFQGVAKRRVRLI</sequence>
<dbReference type="EMBL" id="KV875094">
    <property type="protein sequence ID" value="OIW33146.1"/>
    <property type="molecule type" value="Genomic_DNA"/>
</dbReference>
<gene>
    <name evidence="2" type="ORF">CONLIGDRAFT_163342</name>
</gene>
<dbReference type="PANTHER" id="PTHR33112">
    <property type="entry name" value="DOMAIN PROTEIN, PUTATIVE-RELATED"/>
    <property type="match status" value="1"/>
</dbReference>
<name>A0A1J7JZ74_9PEZI</name>
<dbReference type="STRING" id="1408157.A0A1J7JZ74"/>
<dbReference type="PANTHER" id="PTHR33112:SF9">
    <property type="entry name" value="HETEROKARYON INCOMPATIBILITY DOMAIN-CONTAINING PROTEIN"/>
    <property type="match status" value="1"/>
</dbReference>